<name>A0AAW2F008_9HYME</name>
<dbReference type="Proteomes" id="UP001430953">
    <property type="component" value="Unassembled WGS sequence"/>
</dbReference>
<evidence type="ECO:0000313" key="4">
    <source>
        <dbReference type="Proteomes" id="UP001430953"/>
    </source>
</evidence>
<dbReference type="AlphaFoldDB" id="A0AAW2F008"/>
<dbReference type="EMBL" id="JADYXP020000017">
    <property type="protein sequence ID" value="KAL0107187.1"/>
    <property type="molecule type" value="Genomic_DNA"/>
</dbReference>
<dbReference type="GO" id="GO:0005634">
    <property type="term" value="C:nucleus"/>
    <property type="evidence" value="ECO:0007669"/>
    <property type="project" value="TreeGrafter"/>
</dbReference>
<gene>
    <name evidence="3" type="ORF">PUN28_015599</name>
</gene>
<feature type="compositionally biased region" description="Basic and acidic residues" evidence="1">
    <location>
        <begin position="657"/>
        <end position="669"/>
    </location>
</feature>
<evidence type="ECO:0000313" key="3">
    <source>
        <dbReference type="EMBL" id="KAL0107187.1"/>
    </source>
</evidence>
<dbReference type="GO" id="GO:0005524">
    <property type="term" value="F:ATP binding"/>
    <property type="evidence" value="ECO:0007669"/>
    <property type="project" value="InterPro"/>
</dbReference>
<dbReference type="PANTHER" id="PTHR23389:SF21">
    <property type="entry name" value="ATPASE FAMILY AAA DOMAIN-CONTAINING PROTEIN 5"/>
    <property type="match status" value="1"/>
</dbReference>
<protein>
    <recommendedName>
        <fullName evidence="2">AAA+ ATPase domain-containing protein</fullName>
    </recommendedName>
</protein>
<feature type="domain" description="AAA+ ATPase" evidence="2">
    <location>
        <begin position="737"/>
        <end position="877"/>
    </location>
</feature>
<proteinExistence type="predicted"/>
<accession>A0AAW2F008</accession>
<dbReference type="GO" id="GO:0016887">
    <property type="term" value="F:ATP hydrolysis activity"/>
    <property type="evidence" value="ECO:0007669"/>
    <property type="project" value="InterPro"/>
</dbReference>
<dbReference type="PANTHER" id="PTHR23389">
    <property type="entry name" value="CHROMOSOME TRANSMISSION FIDELITY FACTOR 18"/>
    <property type="match status" value="1"/>
</dbReference>
<evidence type="ECO:0000256" key="1">
    <source>
        <dbReference type="SAM" id="MobiDB-lite"/>
    </source>
</evidence>
<dbReference type="InterPro" id="IPR027417">
    <property type="entry name" value="P-loop_NTPase"/>
</dbReference>
<dbReference type="Gene3D" id="3.40.50.300">
    <property type="entry name" value="P-loop containing nucleotide triphosphate hydrolases"/>
    <property type="match status" value="1"/>
</dbReference>
<keyword evidence="4" id="KW-1185">Reference proteome</keyword>
<dbReference type="InterPro" id="IPR003959">
    <property type="entry name" value="ATPase_AAA_core"/>
</dbReference>
<dbReference type="GO" id="GO:0003677">
    <property type="term" value="F:DNA binding"/>
    <property type="evidence" value="ECO:0007669"/>
    <property type="project" value="TreeGrafter"/>
</dbReference>
<sequence>MRDIKQYFSNARNINNKEATVDSNNVMEQEERAQEETAARDKRKRVKIRISLDRSRSKTCDIIESQNDLIDKTPSPYNGEVNNSHKTLQDETPKSGLMEPGVKQRLRKHSKLTMKMNGSQTEKIRNNSQNEELNEKNVIDVISSSKNNNIIDFNDEAASNIDIHDEIDSQREESNAFQVLMSRNRPIQYKSPPQQYTEDFENNKEKLDHVKEYKAKCKEKLTALADKKGYSKRKAAEIEEGEKIEKNIENRIRFFKSENKNNIMHKKDNSFEISMKNTKQSGNLLNYFSKSPLGLTNKNEDVSTFIVKADVHRTDNSDVEPVKQISNKRYSSEKQCLKSELDLSAVNDIHFIESENLFSPQIVKQDKQKREKPRWSLRIKLHSSEDNESLNVVDTDEEIFSPRSGSKFNASNKSENSVDIKHNEAYTKDCDKNFKKKDKESVIKNCISNTAKDASISISNENIRKDKNLKKSNKINNTSEMVITVTNDSEITNENILKRKPKEKLAPLFTKRRKADPTILTAKRSFLQSDIIDVENKNTDHKTNNGISMLPFPSISHVTQLENESYPTSPVINHKFSKKIEKNYLPSIDINNYKCITNCRETQGVTTTIDKPVKENVEQVLLEIEKVCSDVRSMWETVSKINSEKKSTSRTRGKKTRALERKKMENDRNEENQSYNCAWTFKYKPMSAQEIVGNEEAAGKLKDWLSGWRASLTKEDDGSSGDDFYSSDYSSSCNDINNQVAVLLGPHGSGKSASVYAIAEELGYSVLEVNASSRRTGKRISKELQEATKSHRIKKNKQKSPFEQNTNKDKTSKISQNSLILLEDIDLIFEEDEGFVSAAYQLASNTKRPIVMTCRDKCPHLYKMAPQQNKIYFHKVSGSRATALLELISLAETGYRIPHNCLVKLLQAGDLRQALLQLQYLSLSGPPILSEQSTTSKSSLWYDTHHYLYKPTIKLSKNKTMKSTSTKNSNNLHILSNLAEDLDGLSLTSSLIDIDDMMLNKSEENVQPNLSLVENVSFYSALHELNADIANFINSRILYKDIKANDYVQNQSKIILRKQLNRGVDHMLSHVTSICLDQRIMALDYLPTARTICRAEESRSTANYKRGNRFFHYLNSLKVPTMSIKPNILAAACKMLQEKENKIPSTCIANATSN</sequence>
<feature type="region of interest" description="Disordered" evidence="1">
    <location>
        <begin position="785"/>
        <end position="810"/>
    </location>
</feature>
<dbReference type="SMART" id="SM00382">
    <property type="entry name" value="AAA"/>
    <property type="match status" value="1"/>
</dbReference>
<reference evidence="3 4" key="1">
    <citation type="submission" date="2023-03" db="EMBL/GenBank/DDBJ databases">
        <title>High recombination rates correlate with genetic variation in Cardiocondyla obscurior ants.</title>
        <authorList>
            <person name="Errbii M."/>
        </authorList>
    </citation>
    <scope>NUCLEOTIDE SEQUENCE [LARGE SCALE GENOMIC DNA]</scope>
    <source>
        <strain evidence="3">Alpha-2009</strain>
        <tissue evidence="3">Whole body</tissue>
    </source>
</reference>
<dbReference type="Pfam" id="PF00004">
    <property type="entry name" value="AAA"/>
    <property type="match status" value="1"/>
</dbReference>
<evidence type="ECO:0000259" key="2">
    <source>
        <dbReference type="SMART" id="SM00382"/>
    </source>
</evidence>
<feature type="region of interest" description="Disordered" evidence="1">
    <location>
        <begin position="71"/>
        <end position="98"/>
    </location>
</feature>
<dbReference type="GO" id="GO:0061860">
    <property type="term" value="F:DNA clamp unloader activity"/>
    <property type="evidence" value="ECO:0007669"/>
    <property type="project" value="TreeGrafter"/>
</dbReference>
<dbReference type="InterPro" id="IPR003593">
    <property type="entry name" value="AAA+_ATPase"/>
</dbReference>
<organism evidence="3 4">
    <name type="scientific">Cardiocondyla obscurior</name>
    <dbReference type="NCBI Taxonomy" id="286306"/>
    <lineage>
        <taxon>Eukaryota</taxon>
        <taxon>Metazoa</taxon>
        <taxon>Ecdysozoa</taxon>
        <taxon>Arthropoda</taxon>
        <taxon>Hexapoda</taxon>
        <taxon>Insecta</taxon>
        <taxon>Pterygota</taxon>
        <taxon>Neoptera</taxon>
        <taxon>Endopterygota</taxon>
        <taxon>Hymenoptera</taxon>
        <taxon>Apocrita</taxon>
        <taxon>Aculeata</taxon>
        <taxon>Formicoidea</taxon>
        <taxon>Formicidae</taxon>
        <taxon>Myrmicinae</taxon>
        <taxon>Cardiocondyla</taxon>
    </lineage>
</organism>
<comment type="caution">
    <text evidence="3">The sequence shown here is derived from an EMBL/GenBank/DDBJ whole genome shotgun (WGS) entry which is preliminary data.</text>
</comment>
<dbReference type="SUPFAM" id="SSF52540">
    <property type="entry name" value="P-loop containing nucleoside triphosphate hydrolases"/>
    <property type="match status" value="1"/>
</dbReference>
<feature type="region of interest" description="Disordered" evidence="1">
    <location>
        <begin position="642"/>
        <end position="669"/>
    </location>
</feature>